<comment type="caution">
    <text evidence="1">The sequence shown here is derived from an EMBL/GenBank/DDBJ whole genome shotgun (WGS) entry which is preliminary data.</text>
</comment>
<dbReference type="Proteomes" id="UP000252085">
    <property type="component" value="Unassembled WGS sequence"/>
</dbReference>
<gene>
    <name evidence="1" type="ORF">A6769_05250</name>
</gene>
<reference evidence="1 2" key="1">
    <citation type="submission" date="2016-04" db="EMBL/GenBank/DDBJ databases">
        <authorList>
            <person name="Evans L.H."/>
            <person name="Alamgir A."/>
            <person name="Owens N."/>
            <person name="Weber N.D."/>
            <person name="Virtaneva K."/>
            <person name="Barbian K."/>
            <person name="Babar A."/>
            <person name="Rosenke K."/>
        </authorList>
    </citation>
    <scope>NUCLEOTIDE SEQUENCE [LARGE SCALE GENOMIC DNA]</scope>
    <source>
        <strain evidence="1">NIES-2108</strain>
    </source>
</reference>
<protein>
    <submittedName>
        <fullName evidence="1">Uncharacterized protein</fullName>
    </submittedName>
</protein>
<accession>A0A367RW77</accession>
<evidence type="ECO:0000313" key="1">
    <source>
        <dbReference type="EMBL" id="RCJ39963.1"/>
    </source>
</evidence>
<dbReference type="AlphaFoldDB" id="A0A367RW77"/>
<organism evidence="1 2">
    <name type="scientific">Nostoc punctiforme NIES-2108</name>
    <dbReference type="NCBI Taxonomy" id="1356359"/>
    <lineage>
        <taxon>Bacteria</taxon>
        <taxon>Bacillati</taxon>
        <taxon>Cyanobacteriota</taxon>
        <taxon>Cyanophyceae</taxon>
        <taxon>Nostocales</taxon>
        <taxon>Nostocaceae</taxon>
        <taxon>Nostoc</taxon>
    </lineage>
</organism>
<proteinExistence type="predicted"/>
<name>A0A367RW77_NOSPU</name>
<dbReference type="EMBL" id="LXQE01000085">
    <property type="protein sequence ID" value="RCJ39963.1"/>
    <property type="molecule type" value="Genomic_DNA"/>
</dbReference>
<evidence type="ECO:0000313" key="2">
    <source>
        <dbReference type="Proteomes" id="UP000252085"/>
    </source>
</evidence>
<sequence length="79" mass="8844">MDSKQQQSFFTFDGDVGGTAGYTGVSVTSDASKAAKTASKYLNDSLLLNQLTERVYKLLLEDLRSQRERVGSYDSQRWL</sequence>